<dbReference type="AlphaFoldDB" id="A0A840RSY2"/>
<protein>
    <submittedName>
        <fullName evidence="1">Uncharacterized protein</fullName>
    </submittedName>
</protein>
<evidence type="ECO:0000313" key="1">
    <source>
        <dbReference type="EMBL" id="MBB5199701.1"/>
    </source>
</evidence>
<evidence type="ECO:0000313" key="2">
    <source>
        <dbReference type="Proteomes" id="UP000571084"/>
    </source>
</evidence>
<accession>A0A840RSY2</accession>
<proteinExistence type="predicted"/>
<sequence>MRSGAIVFLTGITPYTAAIMRFIAVVDAERTAECSTKRARA</sequence>
<comment type="caution">
    <text evidence="1">The sequence shown here is derived from an EMBL/GenBank/DDBJ whole genome shotgun (WGS) entry which is preliminary data.</text>
</comment>
<name>A0A840RSY2_9BURK</name>
<gene>
    <name evidence="1" type="ORF">HNR39_001533</name>
</gene>
<keyword evidence="2" id="KW-1185">Reference proteome</keyword>
<dbReference type="Proteomes" id="UP000571084">
    <property type="component" value="Unassembled WGS sequence"/>
</dbReference>
<dbReference type="RefSeq" id="WP_260326393.1">
    <property type="nucleotide sequence ID" value="NZ_JAAOZT010000009.1"/>
</dbReference>
<organism evidence="1 2">
    <name type="scientific">Glaciimonas immobilis</name>
    <dbReference type="NCBI Taxonomy" id="728004"/>
    <lineage>
        <taxon>Bacteria</taxon>
        <taxon>Pseudomonadati</taxon>
        <taxon>Pseudomonadota</taxon>
        <taxon>Betaproteobacteria</taxon>
        <taxon>Burkholderiales</taxon>
        <taxon>Oxalobacteraceae</taxon>
        <taxon>Glaciimonas</taxon>
    </lineage>
</organism>
<reference evidence="1 2" key="1">
    <citation type="submission" date="2020-08" db="EMBL/GenBank/DDBJ databases">
        <title>Genomic Encyclopedia of Type Strains, Phase IV (KMG-IV): sequencing the most valuable type-strain genomes for metagenomic binning, comparative biology and taxonomic classification.</title>
        <authorList>
            <person name="Goeker M."/>
        </authorList>
    </citation>
    <scope>NUCLEOTIDE SEQUENCE [LARGE SCALE GENOMIC DNA]</scope>
    <source>
        <strain evidence="1 2">DSM 23240</strain>
    </source>
</reference>
<dbReference type="EMBL" id="JACHHQ010000003">
    <property type="protein sequence ID" value="MBB5199701.1"/>
    <property type="molecule type" value="Genomic_DNA"/>
</dbReference>